<proteinExistence type="predicted"/>
<dbReference type="EMBL" id="NUAN01000288">
    <property type="protein sequence ID" value="PEN79955.1"/>
    <property type="molecule type" value="Genomic_DNA"/>
</dbReference>
<name>A0A9X6U5R8_BACCE</name>
<evidence type="ECO:0000313" key="1">
    <source>
        <dbReference type="EMBL" id="PEN79955.1"/>
    </source>
</evidence>
<dbReference type="AlphaFoldDB" id="A0A9X6U5R8"/>
<protein>
    <submittedName>
        <fullName evidence="1">Uncharacterized protein</fullName>
    </submittedName>
</protein>
<gene>
    <name evidence="1" type="ORF">CN553_30305</name>
</gene>
<accession>A0A9X6U5R8</accession>
<dbReference type="RefSeq" id="WP_276565495.1">
    <property type="nucleotide sequence ID" value="NZ_NUAN01000288.1"/>
</dbReference>
<sequence>MRTPSGILHVVDFKTDQIVAAIQPNDYWDDNRRWEIKNNVDMLDFTVFDGTTHSATLQQQNLVLKEVRDGRVVPYVITETEKNSDKRSITTYASGAWVQIAESGIIKPQRIEGKTVN</sequence>
<reference evidence="1 2" key="1">
    <citation type="submission" date="2017-09" db="EMBL/GenBank/DDBJ databases">
        <title>Large-scale bioinformatics analysis of Bacillus genomes uncovers conserved roles of natural products in bacterial physiology.</title>
        <authorList>
            <consortium name="Agbiome Team Llc"/>
            <person name="Bleich R.M."/>
            <person name="Kirk G.J."/>
            <person name="Santa Maria K.C."/>
            <person name="Allen S.E."/>
            <person name="Farag S."/>
            <person name="Shank E.A."/>
            <person name="Bowers A."/>
        </authorList>
    </citation>
    <scope>NUCLEOTIDE SEQUENCE [LARGE SCALE GENOMIC DNA]</scope>
    <source>
        <strain evidence="1 2">AFS027647</strain>
    </source>
</reference>
<dbReference type="NCBIfam" id="TIGR01665">
    <property type="entry name" value="put_anti_recept"/>
    <property type="match status" value="1"/>
</dbReference>
<feature type="non-terminal residue" evidence="1">
    <location>
        <position position="117"/>
    </location>
</feature>
<dbReference type="Proteomes" id="UP000220691">
    <property type="component" value="Unassembled WGS sequence"/>
</dbReference>
<evidence type="ECO:0000313" key="2">
    <source>
        <dbReference type="Proteomes" id="UP000220691"/>
    </source>
</evidence>
<dbReference type="InterPro" id="IPR007119">
    <property type="entry name" value="Phage_tail_spike_N"/>
</dbReference>
<comment type="caution">
    <text evidence="1">The sequence shown here is derived from an EMBL/GenBank/DDBJ whole genome shotgun (WGS) entry which is preliminary data.</text>
</comment>
<organism evidence="1 2">
    <name type="scientific">Bacillus cereus</name>
    <dbReference type="NCBI Taxonomy" id="1396"/>
    <lineage>
        <taxon>Bacteria</taxon>
        <taxon>Bacillati</taxon>
        <taxon>Bacillota</taxon>
        <taxon>Bacilli</taxon>
        <taxon>Bacillales</taxon>
        <taxon>Bacillaceae</taxon>
        <taxon>Bacillus</taxon>
        <taxon>Bacillus cereus group</taxon>
    </lineage>
</organism>